<reference evidence="1" key="1">
    <citation type="submission" date="2020-09" db="EMBL/GenBank/DDBJ databases">
        <title>Genome-Enabled Discovery of Anthraquinone Biosynthesis in Senna tora.</title>
        <authorList>
            <person name="Kang S.-H."/>
            <person name="Pandey R.P."/>
            <person name="Lee C.-M."/>
            <person name="Sim J.-S."/>
            <person name="Jeong J.-T."/>
            <person name="Choi B.-S."/>
            <person name="Jung M."/>
            <person name="Ginzburg D."/>
            <person name="Zhao K."/>
            <person name="Won S.Y."/>
            <person name="Oh T.-J."/>
            <person name="Yu Y."/>
            <person name="Kim N.-H."/>
            <person name="Lee O.R."/>
            <person name="Lee T.-H."/>
            <person name="Bashyal P."/>
            <person name="Kim T.-S."/>
            <person name="Lee W.-H."/>
            <person name="Kawkins C."/>
            <person name="Kim C.-K."/>
            <person name="Kim J.S."/>
            <person name="Ahn B.O."/>
            <person name="Rhee S.Y."/>
            <person name="Sohng J.K."/>
        </authorList>
    </citation>
    <scope>NUCLEOTIDE SEQUENCE</scope>
    <source>
        <tissue evidence="1">Leaf</tissue>
    </source>
</reference>
<gene>
    <name evidence="1" type="ORF">G2W53_032930</name>
</gene>
<comment type="caution">
    <text evidence="1">The sequence shown here is derived from an EMBL/GenBank/DDBJ whole genome shotgun (WGS) entry which is preliminary data.</text>
</comment>
<dbReference type="AlphaFoldDB" id="A0A834WCB4"/>
<name>A0A834WCB4_9FABA</name>
<dbReference type="Proteomes" id="UP000634136">
    <property type="component" value="Unassembled WGS sequence"/>
</dbReference>
<evidence type="ECO:0000313" key="2">
    <source>
        <dbReference type="Proteomes" id="UP000634136"/>
    </source>
</evidence>
<evidence type="ECO:0000313" key="1">
    <source>
        <dbReference type="EMBL" id="KAF7811954.1"/>
    </source>
</evidence>
<organism evidence="1 2">
    <name type="scientific">Senna tora</name>
    <dbReference type="NCBI Taxonomy" id="362788"/>
    <lineage>
        <taxon>Eukaryota</taxon>
        <taxon>Viridiplantae</taxon>
        <taxon>Streptophyta</taxon>
        <taxon>Embryophyta</taxon>
        <taxon>Tracheophyta</taxon>
        <taxon>Spermatophyta</taxon>
        <taxon>Magnoliopsida</taxon>
        <taxon>eudicotyledons</taxon>
        <taxon>Gunneridae</taxon>
        <taxon>Pentapetalae</taxon>
        <taxon>rosids</taxon>
        <taxon>fabids</taxon>
        <taxon>Fabales</taxon>
        <taxon>Fabaceae</taxon>
        <taxon>Caesalpinioideae</taxon>
        <taxon>Cassia clade</taxon>
        <taxon>Senna</taxon>
    </lineage>
</organism>
<dbReference type="EMBL" id="JAAIUW010000010">
    <property type="protein sequence ID" value="KAF7811954.1"/>
    <property type="molecule type" value="Genomic_DNA"/>
</dbReference>
<keyword evidence="2" id="KW-1185">Reference proteome</keyword>
<sequence>MTGSDGMTRVGEHRGPLMLLMQNANESKVSTGLMQNKD</sequence>
<proteinExistence type="predicted"/>
<accession>A0A834WCB4</accession>
<protein>
    <submittedName>
        <fullName evidence="1">Uncharacterized protein</fullName>
    </submittedName>
</protein>